<comment type="caution">
    <text evidence="6">The sequence shown here is derived from an EMBL/GenBank/DDBJ whole genome shotgun (WGS) entry which is preliminary data.</text>
</comment>
<dbReference type="GO" id="GO:0005886">
    <property type="term" value="C:plasma membrane"/>
    <property type="evidence" value="ECO:0007669"/>
    <property type="project" value="TreeGrafter"/>
</dbReference>
<dbReference type="Gene3D" id="3.90.1310.10">
    <property type="entry name" value="Penicillin-binding protein 2a (Domain 2)"/>
    <property type="match status" value="1"/>
</dbReference>
<dbReference type="GO" id="GO:0071555">
    <property type="term" value="P:cell wall organization"/>
    <property type="evidence" value="ECO:0007669"/>
    <property type="project" value="TreeGrafter"/>
</dbReference>
<dbReference type="CDD" id="cd06576">
    <property type="entry name" value="PASTA_Pbp2x-like_1"/>
    <property type="match status" value="1"/>
</dbReference>
<dbReference type="EMBL" id="NFLJ01000002">
    <property type="protein sequence ID" value="OUQ36393.1"/>
    <property type="molecule type" value="Genomic_DNA"/>
</dbReference>
<dbReference type="PANTHER" id="PTHR30627:SF26">
    <property type="entry name" value="PENICILLIN-BINDING PROTEIN 2B"/>
    <property type="match status" value="1"/>
</dbReference>
<keyword evidence="3 4" id="KW-0472">Membrane</keyword>
<accession>A0A1Y4T621</accession>
<dbReference type="InterPro" id="IPR005311">
    <property type="entry name" value="PBP_dimer"/>
</dbReference>
<evidence type="ECO:0000256" key="4">
    <source>
        <dbReference type="SAM" id="Phobius"/>
    </source>
</evidence>
<dbReference type="Gene3D" id="3.40.710.10">
    <property type="entry name" value="DD-peptidase/beta-lactamase superfamily"/>
    <property type="match status" value="1"/>
</dbReference>
<dbReference type="AlphaFoldDB" id="A0A1Y4T621"/>
<evidence type="ECO:0000313" key="6">
    <source>
        <dbReference type="EMBL" id="OUQ36393.1"/>
    </source>
</evidence>
<evidence type="ECO:0000256" key="2">
    <source>
        <dbReference type="ARBA" id="ARBA00007171"/>
    </source>
</evidence>
<feature type="transmembrane region" description="Helical" evidence="4">
    <location>
        <begin position="12"/>
        <end position="34"/>
    </location>
</feature>
<evidence type="ECO:0000256" key="3">
    <source>
        <dbReference type="ARBA" id="ARBA00023136"/>
    </source>
</evidence>
<keyword evidence="4" id="KW-0812">Transmembrane</keyword>
<dbReference type="Pfam" id="PF03717">
    <property type="entry name" value="PBP_dimer"/>
    <property type="match status" value="1"/>
</dbReference>
<protein>
    <recommendedName>
        <fullName evidence="5">PASTA domain-containing protein</fullName>
    </recommendedName>
</protein>
<gene>
    <name evidence="6" type="ORF">B5E75_00950</name>
</gene>
<sequence length="717" mass="79146">MAMKKNNNQSAKIVYCIIMVVIVCMVCNVIYLGATGKHFVSGNDIEEYAESRGESKTDILSAKRGTIYSSDNEVIAGDMKTYKLYAILSKTHLTLDKKPDYVVDPEATAKALAPIIGMDEEDILKQLKKDTYQVEFGSYGNNLSSLVKDQIDALKLPGLEFDEITTRNYRYGDFASYEVGYAQAVTDEIKGKTVQTLVGKMGIEQAFDDELSGTDGERTYLADNNNNVLPNGILSETAPVAGNDVYLTIDTDVQTELDMQMEKMIEELKPEKATCGIMDAKTGKLLAISNYPSFDPNKRDIKNYVDLFLNEPVEPGSVFKSFVYGNAINDQKLDVDDTYQSGKFHYKVNGKTVATINDHNSGRGWGTISYKKGFYYSSNTGICHILSEKTDKQSLLQDYEDLGFFKESSIDGLTSAAGFAGYKREGERTLEYLTTGFGQGSTFTALQLIRAYSAFANDGKMVEPYLVEKVVNSDSQETLYEAKTQYSKQIYSVDTVKQVRELLKGVINEEGSTGYNYRMDDVSLIGKTGTGQVASESGGYRSGYYTHSFVGMAPYDDPQVILVMWYQGSSSSTTSAAKVVQGGIRAALNKLNTQPSQVVETSTFVLDNYMNQSVDYAKEVLSNHQLSSLVIGDGDIVMSQYPKAQTEVSSKSRVFLQTNGTNITMPSMTGWSRKEAEAFGTMAHVDIEFKGEGTIYKQSVTKGTKLKSNQKITVTAK</sequence>
<comment type="similarity">
    <text evidence="2">Belongs to the transpeptidase family.</text>
</comment>
<keyword evidence="7" id="KW-1185">Reference proteome</keyword>
<dbReference type="PANTHER" id="PTHR30627">
    <property type="entry name" value="PEPTIDOGLYCAN D,D-TRANSPEPTIDASE"/>
    <property type="match status" value="1"/>
</dbReference>
<proteinExistence type="inferred from homology"/>
<dbReference type="InterPro" id="IPR050515">
    <property type="entry name" value="Beta-lactam/transpept"/>
</dbReference>
<dbReference type="SMART" id="SM00740">
    <property type="entry name" value="PASTA"/>
    <property type="match status" value="2"/>
</dbReference>
<dbReference type="Pfam" id="PF03793">
    <property type="entry name" value="PASTA"/>
    <property type="match status" value="1"/>
</dbReference>
<dbReference type="GO" id="GO:0008658">
    <property type="term" value="F:penicillin binding"/>
    <property type="evidence" value="ECO:0007669"/>
    <property type="project" value="InterPro"/>
</dbReference>
<keyword evidence="4" id="KW-1133">Transmembrane helix</keyword>
<evidence type="ECO:0000313" key="7">
    <source>
        <dbReference type="Proteomes" id="UP000195305"/>
    </source>
</evidence>
<dbReference type="Proteomes" id="UP000195305">
    <property type="component" value="Unassembled WGS sequence"/>
</dbReference>
<dbReference type="CDD" id="cd06575">
    <property type="entry name" value="PASTA_Pbp2x-like_2"/>
    <property type="match status" value="1"/>
</dbReference>
<dbReference type="SUPFAM" id="SSF54184">
    <property type="entry name" value="Penicillin-binding protein 2x (pbp-2x), c-terminal domain"/>
    <property type="match status" value="2"/>
</dbReference>
<dbReference type="InterPro" id="IPR001460">
    <property type="entry name" value="PCN-bd_Tpept"/>
</dbReference>
<reference evidence="6 7" key="1">
    <citation type="journal article" date="2018" name="BMC Genomics">
        <title>Whole genome sequencing and function prediction of 133 gut anaerobes isolated from chicken caecum in pure cultures.</title>
        <authorList>
            <person name="Medvecky M."/>
            <person name="Cejkova D."/>
            <person name="Polansky O."/>
            <person name="Karasova D."/>
            <person name="Kubasova T."/>
            <person name="Cizek A."/>
            <person name="Rychlik I."/>
        </authorList>
    </citation>
    <scope>NUCLEOTIDE SEQUENCE [LARGE SCALE GENOMIC DNA]</scope>
    <source>
        <strain evidence="6 7">An13</strain>
    </source>
</reference>
<evidence type="ECO:0000259" key="5">
    <source>
        <dbReference type="PROSITE" id="PS51178"/>
    </source>
</evidence>
<dbReference type="InterPro" id="IPR012338">
    <property type="entry name" value="Beta-lactam/transpept-like"/>
</dbReference>
<dbReference type="Gene3D" id="3.30.70.2110">
    <property type="match status" value="1"/>
</dbReference>
<dbReference type="InterPro" id="IPR005543">
    <property type="entry name" value="PASTA_dom"/>
</dbReference>
<dbReference type="RefSeq" id="WP_087356946.1">
    <property type="nucleotide sequence ID" value="NZ_NFLJ01000002.1"/>
</dbReference>
<organism evidence="6 7">
    <name type="scientific">Massilimicrobiota timonensis</name>
    <dbReference type="NCBI Taxonomy" id="1776392"/>
    <lineage>
        <taxon>Bacteria</taxon>
        <taxon>Bacillati</taxon>
        <taxon>Bacillota</taxon>
        <taxon>Erysipelotrichia</taxon>
        <taxon>Erysipelotrichales</taxon>
        <taxon>Erysipelotrichaceae</taxon>
        <taxon>Massilimicrobiota</taxon>
    </lineage>
</organism>
<dbReference type="PROSITE" id="PS51178">
    <property type="entry name" value="PASTA"/>
    <property type="match status" value="1"/>
</dbReference>
<dbReference type="OrthoDB" id="9804124at2"/>
<evidence type="ECO:0000256" key="1">
    <source>
        <dbReference type="ARBA" id="ARBA00004370"/>
    </source>
</evidence>
<dbReference type="Gene3D" id="2.20.70.70">
    <property type="match status" value="1"/>
</dbReference>
<dbReference type="Pfam" id="PF00905">
    <property type="entry name" value="Transpeptidase"/>
    <property type="match status" value="1"/>
</dbReference>
<feature type="domain" description="PASTA" evidence="5">
    <location>
        <begin position="659"/>
        <end position="717"/>
    </location>
</feature>
<dbReference type="InterPro" id="IPR036138">
    <property type="entry name" value="PBP_dimer_sf"/>
</dbReference>
<dbReference type="SUPFAM" id="SSF56601">
    <property type="entry name" value="beta-lactamase/transpeptidase-like"/>
    <property type="match status" value="1"/>
</dbReference>
<name>A0A1Y4T621_9FIRM</name>
<comment type="subcellular location">
    <subcellularLocation>
        <location evidence="1">Membrane</location>
    </subcellularLocation>
</comment>
<dbReference type="SUPFAM" id="SSF56519">
    <property type="entry name" value="Penicillin binding protein dimerisation domain"/>
    <property type="match status" value="1"/>
</dbReference>